<sequence>MTHAIVNMYDALKDKDKLSNPIRLSSLLSEPHLLDDPLPRDNHVHSESTRLSPRAENAPSLSVHKANSCNSDTVIYSSTTSNIDSFDKFGKAISSSTSRLLQSNDHKHNSSMLHSASDIFCKNTHESEGQPPSGDHTLLTNIKTDSILVSTDSTVNLTNAAPDPGCDSALTTCDVHLAEIPETISSSVTSSGLDSVLIDTQALLASPTLDNQEKRRSSRVSAAKFLKTNEMSNSITTSKSSSK</sequence>
<feature type="region of interest" description="Disordered" evidence="1">
    <location>
        <begin position="32"/>
        <end position="64"/>
    </location>
</feature>
<keyword evidence="3" id="KW-1185">Reference proteome</keyword>
<proteinExistence type="predicted"/>
<evidence type="ECO:0000256" key="1">
    <source>
        <dbReference type="SAM" id="MobiDB-lite"/>
    </source>
</evidence>
<feature type="compositionally biased region" description="Basic and acidic residues" evidence="1">
    <location>
        <begin position="32"/>
        <end position="48"/>
    </location>
</feature>
<name>A0A448WSC5_9PLAT</name>
<reference evidence="2" key="1">
    <citation type="submission" date="2018-11" db="EMBL/GenBank/DDBJ databases">
        <authorList>
            <consortium name="Pathogen Informatics"/>
        </authorList>
    </citation>
    <scope>NUCLEOTIDE SEQUENCE</scope>
</reference>
<organism evidence="2 3">
    <name type="scientific">Protopolystoma xenopodis</name>
    <dbReference type="NCBI Taxonomy" id="117903"/>
    <lineage>
        <taxon>Eukaryota</taxon>
        <taxon>Metazoa</taxon>
        <taxon>Spiralia</taxon>
        <taxon>Lophotrochozoa</taxon>
        <taxon>Platyhelminthes</taxon>
        <taxon>Monogenea</taxon>
        <taxon>Polyopisthocotylea</taxon>
        <taxon>Polystomatidea</taxon>
        <taxon>Polystomatidae</taxon>
        <taxon>Protopolystoma</taxon>
    </lineage>
</organism>
<evidence type="ECO:0000313" key="3">
    <source>
        <dbReference type="Proteomes" id="UP000784294"/>
    </source>
</evidence>
<accession>A0A448WSC5</accession>
<dbReference type="Proteomes" id="UP000784294">
    <property type="component" value="Unassembled WGS sequence"/>
</dbReference>
<protein>
    <submittedName>
        <fullName evidence="2">Uncharacterized protein</fullName>
    </submittedName>
</protein>
<gene>
    <name evidence="2" type="ORF">PXEA_LOCUS12464</name>
</gene>
<evidence type="ECO:0000313" key="2">
    <source>
        <dbReference type="EMBL" id="VEL19024.1"/>
    </source>
</evidence>
<dbReference type="AlphaFoldDB" id="A0A448WSC5"/>
<dbReference type="EMBL" id="CAAALY010039719">
    <property type="protein sequence ID" value="VEL19024.1"/>
    <property type="molecule type" value="Genomic_DNA"/>
</dbReference>
<comment type="caution">
    <text evidence="2">The sequence shown here is derived from an EMBL/GenBank/DDBJ whole genome shotgun (WGS) entry which is preliminary data.</text>
</comment>